<evidence type="ECO:0000256" key="4">
    <source>
        <dbReference type="ARBA" id="ARBA00023163"/>
    </source>
</evidence>
<feature type="compositionally biased region" description="Basic and acidic residues" evidence="5">
    <location>
        <begin position="310"/>
        <end position="323"/>
    </location>
</feature>
<dbReference type="InterPro" id="IPR036390">
    <property type="entry name" value="WH_DNA-bd_sf"/>
</dbReference>
<accession>A0A1I1FWV0</accession>
<feature type="region of interest" description="Disordered" evidence="5">
    <location>
        <begin position="302"/>
        <end position="323"/>
    </location>
</feature>
<comment type="similarity">
    <text evidence="1">Belongs to the LysR transcriptional regulatory family.</text>
</comment>
<protein>
    <submittedName>
        <fullName evidence="7">Transcriptional regulator, LysR family</fullName>
    </submittedName>
</protein>
<reference evidence="7 8" key="1">
    <citation type="submission" date="2016-10" db="EMBL/GenBank/DDBJ databases">
        <authorList>
            <person name="de Groot N.N."/>
        </authorList>
    </citation>
    <scope>NUCLEOTIDE SEQUENCE [LARGE SCALE GENOMIC DNA]</scope>
    <source>
        <strain evidence="7 8">DSM 18438</strain>
    </source>
</reference>
<dbReference type="PANTHER" id="PTHR30537:SF3">
    <property type="entry name" value="TRANSCRIPTIONAL REGULATORY PROTEIN"/>
    <property type="match status" value="1"/>
</dbReference>
<dbReference type="Gene3D" id="3.40.190.290">
    <property type="match status" value="1"/>
</dbReference>
<name>A0A1I1FWV0_9GAMM</name>
<organism evidence="7 8">
    <name type="scientific">Marinospirillum celere</name>
    <dbReference type="NCBI Taxonomy" id="1122252"/>
    <lineage>
        <taxon>Bacteria</taxon>
        <taxon>Pseudomonadati</taxon>
        <taxon>Pseudomonadota</taxon>
        <taxon>Gammaproteobacteria</taxon>
        <taxon>Oceanospirillales</taxon>
        <taxon>Oceanospirillaceae</taxon>
        <taxon>Marinospirillum</taxon>
    </lineage>
</organism>
<dbReference type="InterPro" id="IPR005119">
    <property type="entry name" value="LysR_subst-bd"/>
</dbReference>
<keyword evidence="3" id="KW-0238">DNA-binding</keyword>
<evidence type="ECO:0000256" key="1">
    <source>
        <dbReference type="ARBA" id="ARBA00009437"/>
    </source>
</evidence>
<sequence>MEQQKRQRSGGPLRIHWDDFETLLAIAETGSLSGAARHLKVSHATIFRRLGDIEKRLGVLLFERSRRGYLPTQAGEELAATAREIEARVLAAERRVVGRDLQPRGAVWVTTTDSLFAGLLAPLFAQFQQEYPGILLDIAVSNQPLNLTRREADVAIRASKAPPDHLVGRKLVDIGMAVYGRRADFKEGVGELKDLAWVGPGARLLDQPLRDWMFEQGYDHHCQFRVDTLIGMLNGIKAGLGVAVLPCYLGDHEPELIQLTDPIEPLSYQLWFLFHPDLRGVARINSLLDYMTAAIREQKERIAGTNRKPLNQDEHLNDQPDHY</sequence>
<gene>
    <name evidence="7" type="ORF">SAMN05660443_1146</name>
</gene>
<evidence type="ECO:0000313" key="7">
    <source>
        <dbReference type="EMBL" id="SFC01523.1"/>
    </source>
</evidence>
<evidence type="ECO:0000256" key="5">
    <source>
        <dbReference type="SAM" id="MobiDB-lite"/>
    </source>
</evidence>
<evidence type="ECO:0000313" key="8">
    <source>
        <dbReference type="Proteomes" id="UP000199058"/>
    </source>
</evidence>
<dbReference type="GO" id="GO:0003700">
    <property type="term" value="F:DNA-binding transcription factor activity"/>
    <property type="evidence" value="ECO:0007669"/>
    <property type="project" value="InterPro"/>
</dbReference>
<dbReference type="Pfam" id="PF03466">
    <property type="entry name" value="LysR_substrate"/>
    <property type="match status" value="1"/>
</dbReference>
<dbReference type="InterPro" id="IPR000847">
    <property type="entry name" value="LysR_HTH_N"/>
</dbReference>
<dbReference type="InterPro" id="IPR058163">
    <property type="entry name" value="LysR-type_TF_proteobact-type"/>
</dbReference>
<dbReference type="STRING" id="1122252.SAMN05660443_1146"/>
<dbReference type="GO" id="GO:0006351">
    <property type="term" value="P:DNA-templated transcription"/>
    <property type="evidence" value="ECO:0007669"/>
    <property type="project" value="TreeGrafter"/>
</dbReference>
<feature type="domain" description="HTH lysR-type" evidence="6">
    <location>
        <begin position="15"/>
        <end position="72"/>
    </location>
</feature>
<keyword evidence="4" id="KW-0804">Transcription</keyword>
<evidence type="ECO:0000256" key="3">
    <source>
        <dbReference type="ARBA" id="ARBA00023125"/>
    </source>
</evidence>
<dbReference type="PROSITE" id="PS50931">
    <property type="entry name" value="HTH_LYSR"/>
    <property type="match status" value="1"/>
</dbReference>
<dbReference type="AlphaFoldDB" id="A0A1I1FWV0"/>
<dbReference type="Proteomes" id="UP000199058">
    <property type="component" value="Unassembled WGS sequence"/>
</dbReference>
<dbReference type="EMBL" id="FOLH01000002">
    <property type="protein sequence ID" value="SFC01523.1"/>
    <property type="molecule type" value="Genomic_DNA"/>
</dbReference>
<dbReference type="Pfam" id="PF00126">
    <property type="entry name" value="HTH_1"/>
    <property type="match status" value="1"/>
</dbReference>
<evidence type="ECO:0000259" key="6">
    <source>
        <dbReference type="PROSITE" id="PS50931"/>
    </source>
</evidence>
<keyword evidence="2" id="KW-0805">Transcription regulation</keyword>
<proteinExistence type="inferred from homology"/>
<dbReference type="SUPFAM" id="SSF53850">
    <property type="entry name" value="Periplasmic binding protein-like II"/>
    <property type="match status" value="1"/>
</dbReference>
<dbReference type="InterPro" id="IPR036388">
    <property type="entry name" value="WH-like_DNA-bd_sf"/>
</dbReference>
<dbReference type="GO" id="GO:0043565">
    <property type="term" value="F:sequence-specific DNA binding"/>
    <property type="evidence" value="ECO:0007669"/>
    <property type="project" value="TreeGrafter"/>
</dbReference>
<keyword evidence="8" id="KW-1185">Reference proteome</keyword>
<dbReference type="SUPFAM" id="SSF46785">
    <property type="entry name" value="Winged helix' DNA-binding domain"/>
    <property type="match status" value="1"/>
</dbReference>
<evidence type="ECO:0000256" key="2">
    <source>
        <dbReference type="ARBA" id="ARBA00023015"/>
    </source>
</evidence>
<dbReference type="PANTHER" id="PTHR30537">
    <property type="entry name" value="HTH-TYPE TRANSCRIPTIONAL REGULATOR"/>
    <property type="match status" value="1"/>
</dbReference>
<dbReference type="Gene3D" id="1.10.10.10">
    <property type="entry name" value="Winged helix-like DNA-binding domain superfamily/Winged helix DNA-binding domain"/>
    <property type="match status" value="1"/>
</dbReference>